<dbReference type="SMART" id="SM01208">
    <property type="entry name" value="G5"/>
    <property type="match status" value="1"/>
</dbReference>
<dbReference type="InterPro" id="IPR052913">
    <property type="entry name" value="Glycopeptide_resist_protein"/>
</dbReference>
<dbReference type="EMBL" id="CAADRN010000253">
    <property type="protein sequence ID" value="VFU15960.1"/>
    <property type="molecule type" value="Genomic_DNA"/>
</dbReference>
<keyword evidence="3" id="KW-1133">Transmembrane helix</keyword>
<evidence type="ECO:0000259" key="4">
    <source>
        <dbReference type="PROSITE" id="PS51109"/>
    </source>
</evidence>
<feature type="domain" description="G5" evidence="4">
    <location>
        <begin position="370"/>
        <end position="449"/>
    </location>
</feature>
<protein>
    <submittedName>
        <fullName evidence="5">Vancomycin B-type resistance protein VanW</fullName>
    </submittedName>
</protein>
<proteinExistence type="predicted"/>
<feature type="region of interest" description="Disordered" evidence="2">
    <location>
        <begin position="453"/>
        <end position="560"/>
    </location>
</feature>
<dbReference type="InterPro" id="IPR007391">
    <property type="entry name" value="Vancomycin_resist_VanW"/>
</dbReference>
<dbReference type="Gene3D" id="2.20.230.10">
    <property type="entry name" value="Resuscitation-promoting factor rpfb"/>
    <property type="match status" value="1"/>
</dbReference>
<evidence type="ECO:0000256" key="1">
    <source>
        <dbReference type="ARBA" id="ARBA00022729"/>
    </source>
</evidence>
<keyword evidence="1" id="KW-0732">Signal</keyword>
<dbReference type="Pfam" id="PF04294">
    <property type="entry name" value="VanW"/>
    <property type="match status" value="1"/>
</dbReference>
<name>A0A485M4S9_9ZZZZ</name>
<dbReference type="Pfam" id="PF12229">
    <property type="entry name" value="PG_binding_4"/>
    <property type="match status" value="1"/>
</dbReference>
<evidence type="ECO:0000256" key="3">
    <source>
        <dbReference type="SAM" id="Phobius"/>
    </source>
</evidence>
<dbReference type="AlphaFoldDB" id="A0A485M4S9"/>
<dbReference type="Pfam" id="PF07501">
    <property type="entry name" value="G5"/>
    <property type="match status" value="1"/>
</dbReference>
<dbReference type="InterPro" id="IPR022029">
    <property type="entry name" value="YoaR-like_PG-bd"/>
</dbReference>
<organism evidence="5">
    <name type="scientific">anaerobic digester metagenome</name>
    <dbReference type="NCBI Taxonomy" id="1263854"/>
    <lineage>
        <taxon>unclassified sequences</taxon>
        <taxon>metagenomes</taxon>
        <taxon>ecological metagenomes</taxon>
    </lineage>
</organism>
<dbReference type="PROSITE" id="PS51109">
    <property type="entry name" value="G5"/>
    <property type="match status" value="1"/>
</dbReference>
<evidence type="ECO:0000256" key="2">
    <source>
        <dbReference type="SAM" id="MobiDB-lite"/>
    </source>
</evidence>
<dbReference type="InterPro" id="IPR011098">
    <property type="entry name" value="G5_dom"/>
</dbReference>
<gene>
    <name evidence="5" type="primary">vanW</name>
    <name evidence="5" type="ORF">SCFA_3260002</name>
</gene>
<feature type="compositionally biased region" description="Low complexity" evidence="2">
    <location>
        <begin position="457"/>
        <end position="467"/>
    </location>
</feature>
<evidence type="ECO:0000313" key="5">
    <source>
        <dbReference type="EMBL" id="VFU15960.1"/>
    </source>
</evidence>
<dbReference type="PANTHER" id="PTHR35788">
    <property type="entry name" value="EXPORTED PROTEIN-RELATED"/>
    <property type="match status" value="1"/>
</dbReference>
<keyword evidence="3" id="KW-0472">Membrane</keyword>
<accession>A0A485M4S9</accession>
<keyword evidence="3" id="KW-0812">Transmembrane</keyword>
<dbReference type="PANTHER" id="PTHR35788:SF1">
    <property type="entry name" value="EXPORTED PROTEIN"/>
    <property type="match status" value="1"/>
</dbReference>
<reference evidence="5" key="1">
    <citation type="submission" date="2019-03" db="EMBL/GenBank/DDBJ databases">
        <authorList>
            <person name="Hao L."/>
        </authorList>
    </citation>
    <scope>NUCLEOTIDE SEQUENCE</scope>
</reference>
<sequence>MSVKATRIIISLILAAAFIVFMFFLTSGFFSTASEKVLPGVEVMDVKLGGLNRAEGTDRLLELEKNLRGTRVTLRFEDRSWQLLLNETGFELNEEAIMDAALSAGRHGSLYQRWRERRMFNKTGISLLPAIEFDRDRLERRVKELCADIIVEPRDARFSINRNETVSIIPGENGVDVDFELLEKDLAAVLAGSLNPEVTLVTVTRAPSRTTAFLESMNVKGLLGSYTTKFDPAKTSRTYNISVAAQAFDEMLILPGHKVSFNNVVGPRSSEAGYKNAPVIVNNEFVDGLGGGVCQVSTTLYNAILLANLDIVGRTCHSLPVSYVPIGRDATVVYDTVDLTFRNNTDSSLYLKTYVTGGQLTIKIYGNTAYKRDVTINTWITEEIEPQIIYETDPNLPLGEEVVKQEGSKGFKTAAERIVKNNGVVEKKESIPSSYYSPVNKVIAVGSMEQDLPQIAPSTPVPGTVSPVTPPTENPGGPSGPELDGQPAGAVTDDGSGFSTGGITGSSANINTGLPLPGSNYYAPDGNEAGERGRPGLEGTAGQGRGLPVPEIAPHTLPGA</sequence>
<feature type="transmembrane region" description="Helical" evidence="3">
    <location>
        <begin position="12"/>
        <end position="30"/>
    </location>
</feature>